<protein>
    <recommendedName>
        <fullName evidence="3">DUF3515 family protein</fullName>
    </recommendedName>
</protein>
<keyword evidence="2" id="KW-1185">Reference proteome</keyword>
<dbReference type="RefSeq" id="WP_201933761.1">
    <property type="nucleotide sequence ID" value="NZ_JAERSG010000001.1"/>
</dbReference>
<evidence type="ECO:0000313" key="1">
    <source>
        <dbReference type="EMBL" id="MBL0746827.1"/>
    </source>
</evidence>
<proteinExistence type="predicted"/>
<dbReference type="EMBL" id="JAERSG010000001">
    <property type="protein sequence ID" value="MBL0746827.1"/>
    <property type="molecule type" value="Genomic_DNA"/>
</dbReference>
<evidence type="ECO:0008006" key="3">
    <source>
        <dbReference type="Google" id="ProtNLM"/>
    </source>
</evidence>
<evidence type="ECO:0000313" key="2">
    <source>
        <dbReference type="Proteomes" id="UP000636918"/>
    </source>
</evidence>
<reference evidence="1 2" key="1">
    <citation type="submission" date="2021-01" db="EMBL/GenBank/DDBJ databases">
        <title>Genome seq and assembly of Nocardiodes sp. G10.</title>
        <authorList>
            <person name="Chhetri G."/>
        </authorList>
    </citation>
    <scope>NUCLEOTIDE SEQUENCE [LARGE SCALE GENOMIC DNA]</scope>
    <source>
        <strain evidence="1 2">G10</strain>
    </source>
</reference>
<sequence length="317" mass="32321">MTLRAGWTVLAAVAVGLLVLVAVLTLPGLVSGSEPAAAPRSIACVVRATAPTDEIGKQGAEWVRFCPVAGGHAQVVRHPSGVVTGDLADSVAAGLWQTQVDRPDCAADVGPSPGPAGHYRIEVGLADGRIAELTGDTGCSERDVVLFSQLETTLLMEASAAQSPTLEPPRPVTCPARFTADATNRDGASARLLADQPAQTVPFLPLPAVAADVCAYTGRGPGRVLAGQWQLDPGLADSIRSAATTQVDIGARTMCGASPRGTSYVVVLADATGTARTLAIDPTECATVVAALGTPAEPTSLGVARQRLVRLIARSAP</sequence>
<gene>
    <name evidence="1" type="ORF">JI751_04325</name>
</gene>
<name>A0ABS1L795_9ACTN</name>
<accession>A0ABS1L795</accession>
<dbReference type="Proteomes" id="UP000636918">
    <property type="component" value="Unassembled WGS sequence"/>
</dbReference>
<comment type="caution">
    <text evidence="1">The sequence shown here is derived from an EMBL/GenBank/DDBJ whole genome shotgun (WGS) entry which is preliminary data.</text>
</comment>
<organism evidence="1 2">
    <name type="scientific">Nocardioides baculatus</name>
    <dbReference type="NCBI Taxonomy" id="2801337"/>
    <lineage>
        <taxon>Bacteria</taxon>
        <taxon>Bacillati</taxon>
        <taxon>Actinomycetota</taxon>
        <taxon>Actinomycetes</taxon>
        <taxon>Propionibacteriales</taxon>
        <taxon>Nocardioidaceae</taxon>
        <taxon>Nocardioides</taxon>
    </lineage>
</organism>